<accession>A0ABN7W3S1</accession>
<feature type="compositionally biased region" description="Basic and acidic residues" evidence="1">
    <location>
        <begin position="378"/>
        <end position="388"/>
    </location>
</feature>
<name>A0ABN7W3S1_GIGMA</name>
<feature type="compositionally biased region" description="Acidic residues" evidence="1">
    <location>
        <begin position="330"/>
        <end position="349"/>
    </location>
</feature>
<feature type="non-terminal residue" evidence="2">
    <location>
        <position position="1"/>
    </location>
</feature>
<dbReference type="Proteomes" id="UP000789901">
    <property type="component" value="Unassembled WGS sequence"/>
</dbReference>
<protein>
    <submittedName>
        <fullName evidence="2">25909_t:CDS:1</fullName>
    </submittedName>
</protein>
<evidence type="ECO:0000313" key="2">
    <source>
        <dbReference type="EMBL" id="CAG8814505.1"/>
    </source>
</evidence>
<gene>
    <name evidence="2" type="ORF">GMARGA_LOCUS26065</name>
</gene>
<evidence type="ECO:0000256" key="1">
    <source>
        <dbReference type="SAM" id="MobiDB-lite"/>
    </source>
</evidence>
<keyword evidence="3" id="KW-1185">Reference proteome</keyword>
<evidence type="ECO:0000313" key="3">
    <source>
        <dbReference type="Proteomes" id="UP000789901"/>
    </source>
</evidence>
<dbReference type="EMBL" id="CAJVQB010029724">
    <property type="protein sequence ID" value="CAG8814505.1"/>
    <property type="molecule type" value="Genomic_DNA"/>
</dbReference>
<feature type="compositionally biased region" description="Basic residues" evidence="1">
    <location>
        <begin position="361"/>
        <end position="377"/>
    </location>
</feature>
<comment type="caution">
    <text evidence="2">The sequence shown here is derived from an EMBL/GenBank/DDBJ whole genome shotgun (WGS) entry which is preliminary data.</text>
</comment>
<organism evidence="2 3">
    <name type="scientific">Gigaspora margarita</name>
    <dbReference type="NCBI Taxonomy" id="4874"/>
    <lineage>
        <taxon>Eukaryota</taxon>
        <taxon>Fungi</taxon>
        <taxon>Fungi incertae sedis</taxon>
        <taxon>Mucoromycota</taxon>
        <taxon>Glomeromycotina</taxon>
        <taxon>Glomeromycetes</taxon>
        <taxon>Diversisporales</taxon>
        <taxon>Gigasporaceae</taxon>
        <taxon>Gigaspora</taxon>
    </lineage>
</organism>
<sequence>FNNPESQIRINKIINSHNHLLSIEQINFEENKKFSPEMLEDIKFLTSHCKFRATVQRKFLEGNTNSYIEVLYRNKTYWAHCFIQFKFTGGMISTSRIESVNSCLKRLLHSSNISLCELMDEVHRLLDMQDQKEEYNFWKLAIPCIRSQNKTNFLFKKINGCLERILTPIMLQKHRDKINQSVYYEANEFMTDDIERHCHNEQENETYDTSLVEMQQILLNELIYLVGGMDNITNIWSVKVESFMNADKFYEEKSIEETGSPTAYLCAFNQDNRNFLEESLSLLQQRKVYGELYSIYKKALNKVLKSQTKSQQLIDLLQEFTEKIELSENSSEDSSEVLSEDSSEDEVDSDKENQKFILLNPKKRRRKGRPAGNKRLKSACEPKKGTKKQERHCKKCGKEQEHVIIVLRNKLELFKYIEISNVMIECSSMSSLKFSELHENLIIVKNYKVQNNKIILDNNSEPSNIQNDKMIFNNNSKASNAKLKMLIGEFSIEATR</sequence>
<feature type="region of interest" description="Disordered" evidence="1">
    <location>
        <begin position="327"/>
        <end position="388"/>
    </location>
</feature>
<reference evidence="2 3" key="1">
    <citation type="submission" date="2021-06" db="EMBL/GenBank/DDBJ databases">
        <authorList>
            <person name="Kallberg Y."/>
            <person name="Tangrot J."/>
            <person name="Rosling A."/>
        </authorList>
    </citation>
    <scope>NUCLEOTIDE SEQUENCE [LARGE SCALE GENOMIC DNA]</scope>
    <source>
        <strain evidence="2 3">120-4 pot B 10/14</strain>
    </source>
</reference>
<proteinExistence type="predicted"/>